<keyword evidence="5" id="KW-0325">Glycoprotein</keyword>
<dbReference type="GO" id="GO:0046872">
    <property type="term" value="F:metal ion binding"/>
    <property type="evidence" value="ECO:0007669"/>
    <property type="project" value="UniProtKB-KW"/>
</dbReference>
<feature type="domain" description="Pentraxin (PTX)" evidence="8">
    <location>
        <begin position="166"/>
        <end position="367"/>
    </location>
</feature>
<dbReference type="InterPro" id="IPR013320">
    <property type="entry name" value="ConA-like_dom_sf"/>
</dbReference>
<evidence type="ECO:0000313" key="10">
    <source>
        <dbReference type="Proteomes" id="UP001163046"/>
    </source>
</evidence>
<dbReference type="SMART" id="SM00181">
    <property type="entry name" value="EGF"/>
    <property type="match status" value="1"/>
</dbReference>
<dbReference type="EMBL" id="MU827783">
    <property type="protein sequence ID" value="KAJ7336022.1"/>
    <property type="molecule type" value="Genomic_DNA"/>
</dbReference>
<keyword evidence="3" id="KW-0106">Calcium</keyword>
<keyword evidence="2" id="KW-0479">Metal-binding</keyword>
<keyword evidence="6" id="KW-0245">EGF-like domain</keyword>
<comment type="caution">
    <text evidence="9">The sequence shown here is derived from an EMBL/GenBank/DDBJ whole genome shotgun (WGS) entry which is preliminary data.</text>
</comment>
<dbReference type="OrthoDB" id="5962908at2759"/>
<protein>
    <submittedName>
        <fullName evidence="9">Uncharacterized protein</fullName>
    </submittedName>
</protein>
<comment type="caution">
    <text evidence="6">Lacks conserved residue(s) required for the propagation of feature annotation.</text>
</comment>
<dbReference type="Proteomes" id="UP001163046">
    <property type="component" value="Unassembled WGS sequence"/>
</dbReference>
<dbReference type="PRINTS" id="PR00895">
    <property type="entry name" value="PENTAXIN"/>
</dbReference>
<evidence type="ECO:0000259" key="7">
    <source>
        <dbReference type="PROSITE" id="PS50026"/>
    </source>
</evidence>
<feature type="domain" description="Pentraxin (PTX)" evidence="8">
    <location>
        <begin position="362"/>
        <end position="563"/>
    </location>
</feature>
<evidence type="ECO:0000256" key="5">
    <source>
        <dbReference type="ARBA" id="ARBA00023180"/>
    </source>
</evidence>
<feature type="disulfide bond" evidence="6">
    <location>
        <begin position="149"/>
        <end position="158"/>
    </location>
</feature>
<dbReference type="Pfam" id="PF00354">
    <property type="entry name" value="Pentaxin"/>
    <property type="match status" value="3"/>
</dbReference>
<feature type="domain" description="Pentraxin (PTX)" evidence="8">
    <location>
        <begin position="570"/>
        <end position="775"/>
    </location>
</feature>
<accession>A0A9W9YFA5</accession>
<dbReference type="InterPro" id="IPR000742">
    <property type="entry name" value="EGF"/>
</dbReference>
<dbReference type="Gene3D" id="2.10.25.10">
    <property type="entry name" value="Laminin"/>
    <property type="match status" value="1"/>
</dbReference>
<dbReference type="InterPro" id="IPR003609">
    <property type="entry name" value="Pan_app"/>
</dbReference>
<dbReference type="PROSITE" id="PS50026">
    <property type="entry name" value="EGF_3"/>
    <property type="match status" value="1"/>
</dbReference>
<dbReference type="AlphaFoldDB" id="A0A9W9YFA5"/>
<evidence type="ECO:0000256" key="6">
    <source>
        <dbReference type="PROSITE-ProRule" id="PRU00076"/>
    </source>
</evidence>
<keyword evidence="4 6" id="KW-1015">Disulfide bond</keyword>
<dbReference type="Gene3D" id="2.60.120.200">
    <property type="match status" value="3"/>
</dbReference>
<dbReference type="PANTHER" id="PTHR19277">
    <property type="entry name" value="PENTRAXIN"/>
    <property type="match status" value="1"/>
</dbReference>
<evidence type="ECO:0000256" key="1">
    <source>
        <dbReference type="ARBA" id="ARBA00001913"/>
    </source>
</evidence>
<dbReference type="SUPFAM" id="SSF57196">
    <property type="entry name" value="EGF/Laminin"/>
    <property type="match status" value="1"/>
</dbReference>
<keyword evidence="10" id="KW-1185">Reference proteome</keyword>
<gene>
    <name evidence="9" type="ORF">OS493_013396</name>
</gene>
<evidence type="ECO:0000259" key="8">
    <source>
        <dbReference type="PROSITE" id="PS51828"/>
    </source>
</evidence>
<dbReference type="InterPro" id="IPR051360">
    <property type="entry name" value="Neuronal_Pentraxin_Related"/>
</dbReference>
<dbReference type="PROSITE" id="PS00289">
    <property type="entry name" value="PTX_1"/>
    <property type="match status" value="1"/>
</dbReference>
<evidence type="ECO:0000256" key="2">
    <source>
        <dbReference type="ARBA" id="ARBA00022723"/>
    </source>
</evidence>
<dbReference type="CDD" id="cd00054">
    <property type="entry name" value="EGF_CA"/>
    <property type="match status" value="1"/>
</dbReference>
<dbReference type="PROSITE" id="PS00022">
    <property type="entry name" value="EGF_1"/>
    <property type="match status" value="1"/>
</dbReference>
<dbReference type="SUPFAM" id="SSF49899">
    <property type="entry name" value="Concanavalin A-like lectins/glucanases"/>
    <property type="match status" value="3"/>
</dbReference>
<sequence>MTVVLQAIITKGVAGILLIQVSFALAEFSLQRSRSSRIGRFDTHIKGSVLAGHVISKSQVPSRMDCAFDCLSDQRCVSYNYEEGDMVLHVCELNSECKESKPSNLKGKAGYSYYGTGRNVPSGCLSSPCMNNGTCEDSCIEETSYKCVCIDGRMGDKCQNWTSTAQDYEVLFSNESTTDYIESEINEVLQQFTLCFWMKRISSGWATFFSHMTPESVRNLALRCSEEMDRCHLILINDTRSLDMVPVNDNLWHHICVSWENVGGRWDVLVDGALRAHGSAWSQTLSLSPGKVVVGQAQEIYGGGFILKESFTGKIGSFNIWDTKMANSEIKEKAKSCSQELGNVIDWRMFRHGIHGNPELISPQSCVFSRYVETATLPTLKKFTLSFWMKQGYDGLLSTGIISYATTEQVKSLTLALGSSAAAINLRIMDSSLNRILYLQPPIVGDIWHHMCITWNNADGKTQLFLDGVLEYAGSGYKVNVTIPGGGIMRIGQHQRSLGGDHHPNFSYRGKFAKMNMWSTVLGDSAIVALLRSPGAENGDVMSWKDMRTAITGNVIVQDVANMQLTAQESDFDLVFPAKSTANYAEYNSMPSLTVFTVCLWIRMSYNLNEHHFFSYSTRSGYEDISMGYYPGNLNLYFSVNSAAWQYYVLSSALHDSAWHHLCLTWKSSNGQTCWFTEGKKLGCITDFQTGQTIKGNGKFILGQETDSYGGWFSASQAFYGRMSRLNVWSFVVSETVIEQMAKGCGLWTGDAVAWYNFKNNIFGNIAVITPSSCSLAVTTLQAKRDAYCQS</sequence>
<dbReference type="PANTHER" id="PTHR19277:SF161">
    <property type="entry name" value="LAMININ G DOMAIN-CONTAINING PROTEIN"/>
    <property type="match status" value="1"/>
</dbReference>
<proteinExistence type="predicted"/>
<name>A0A9W9YFA5_9CNID</name>
<dbReference type="SMART" id="SM00159">
    <property type="entry name" value="PTX"/>
    <property type="match status" value="3"/>
</dbReference>
<reference evidence="9" key="1">
    <citation type="submission" date="2023-01" db="EMBL/GenBank/DDBJ databases">
        <title>Genome assembly of the deep-sea coral Lophelia pertusa.</title>
        <authorList>
            <person name="Herrera S."/>
            <person name="Cordes E."/>
        </authorList>
    </citation>
    <scope>NUCLEOTIDE SEQUENCE</scope>
    <source>
        <strain evidence="9">USNM1676648</strain>
        <tissue evidence="9">Polyp</tissue>
    </source>
</reference>
<feature type="domain" description="EGF-like" evidence="7">
    <location>
        <begin position="120"/>
        <end position="159"/>
    </location>
</feature>
<evidence type="ECO:0000256" key="4">
    <source>
        <dbReference type="ARBA" id="ARBA00023157"/>
    </source>
</evidence>
<evidence type="ECO:0000313" key="9">
    <source>
        <dbReference type="EMBL" id="KAJ7336022.1"/>
    </source>
</evidence>
<dbReference type="Pfam" id="PF00024">
    <property type="entry name" value="PAN_1"/>
    <property type="match status" value="1"/>
</dbReference>
<evidence type="ECO:0000256" key="3">
    <source>
        <dbReference type="ARBA" id="ARBA00022837"/>
    </source>
</evidence>
<dbReference type="InterPro" id="IPR001759">
    <property type="entry name" value="PTX_dom"/>
</dbReference>
<dbReference type="PROSITE" id="PS51828">
    <property type="entry name" value="PTX_2"/>
    <property type="match status" value="3"/>
</dbReference>
<organism evidence="9 10">
    <name type="scientific">Desmophyllum pertusum</name>
    <dbReference type="NCBI Taxonomy" id="174260"/>
    <lineage>
        <taxon>Eukaryota</taxon>
        <taxon>Metazoa</taxon>
        <taxon>Cnidaria</taxon>
        <taxon>Anthozoa</taxon>
        <taxon>Hexacorallia</taxon>
        <taxon>Scleractinia</taxon>
        <taxon>Caryophylliina</taxon>
        <taxon>Caryophylliidae</taxon>
        <taxon>Desmophyllum</taxon>
    </lineage>
</organism>
<dbReference type="InterPro" id="IPR030476">
    <property type="entry name" value="Pentaxin_CS"/>
</dbReference>
<comment type="cofactor">
    <cofactor evidence="1">
        <name>Ca(2+)</name>
        <dbReference type="ChEBI" id="CHEBI:29108"/>
    </cofactor>
</comment>